<dbReference type="PANTHER" id="PTHR16943">
    <property type="entry name" value="2-METHYLCITRATE DEHYDRATASE-RELATED"/>
    <property type="match status" value="1"/>
</dbReference>
<evidence type="ECO:0000313" key="5">
    <source>
        <dbReference type="Proteomes" id="UP000198844"/>
    </source>
</evidence>
<dbReference type="Pfam" id="PF03972">
    <property type="entry name" value="MmgE_PrpD_N"/>
    <property type="match status" value="1"/>
</dbReference>
<dbReference type="OrthoDB" id="9791416at2"/>
<evidence type="ECO:0000313" key="4">
    <source>
        <dbReference type="EMBL" id="SFU26835.1"/>
    </source>
</evidence>
<dbReference type="Gene3D" id="1.10.4100.10">
    <property type="entry name" value="2-methylcitrate dehydratase PrpD"/>
    <property type="match status" value="1"/>
</dbReference>
<feature type="domain" description="MmgE/PrpD C-terminal" evidence="3">
    <location>
        <begin position="267"/>
        <end position="432"/>
    </location>
</feature>
<feature type="domain" description="MmgE/PrpD N-terminal" evidence="2">
    <location>
        <begin position="6"/>
        <end position="246"/>
    </location>
</feature>
<evidence type="ECO:0000259" key="3">
    <source>
        <dbReference type="Pfam" id="PF19305"/>
    </source>
</evidence>
<name>A0A1I7ESD5_9BURK</name>
<protein>
    <submittedName>
        <fullName evidence="4">2-methylcitrate dehydratase PrpD</fullName>
    </submittedName>
</protein>
<reference evidence="4 5" key="1">
    <citation type="submission" date="2016-10" db="EMBL/GenBank/DDBJ databases">
        <authorList>
            <person name="de Groot N.N."/>
        </authorList>
    </citation>
    <scope>NUCLEOTIDE SEQUENCE [LARGE SCALE GENOMIC DNA]</scope>
    <source>
        <strain evidence="4 5">LMG 27731</strain>
    </source>
</reference>
<sequence length="458" mass="49326">MSNTQILASFAASLKFEQIPKDVVTRTEDLFLDWFGSALAGREARPVETIQKYAFEFGPQSGPCEVLISRRTTSALFAAMINAAASHFAEQDDLHNSSVLHPATVVFPAAWAAAQALGRSGKEFIAASVAGYEVGIRVGEFLGRSHYKIFHTTGTVGTIAAAVAVGNLLRLSDEQMLNAFGSAGTQAAGLWEFLKDAADSKQLHTAKAAANGLLAAYLAADGFTGAKDIFEGAKGMGAGMSTQTHPDKLAEALGERWALIETSFKYHASCRHTHPAADALLQVIQREKLVPDDIETVVTHVHQAAIDVLGPVTDPKTVHQAKFSMGTVLALVAEFGHAGVREFDGHYKESRIAHFCKKVSMVLDHEVDTAYPSRWIGKVVVQTKDGRTFEGRVDDPKGDPGNTLTRAELEHKTITLGLYGNAATEDELKRSIASVWVITNVNVVPRLLPESKLEAQHG</sequence>
<proteinExistence type="inferred from homology"/>
<dbReference type="PANTHER" id="PTHR16943:SF8">
    <property type="entry name" value="2-METHYLCITRATE DEHYDRATASE"/>
    <property type="match status" value="1"/>
</dbReference>
<dbReference type="InterPro" id="IPR036148">
    <property type="entry name" value="MmgE/PrpD_sf"/>
</dbReference>
<gene>
    <name evidence="4" type="ORF">SAMN05192563_10842</name>
</gene>
<dbReference type="Gene3D" id="3.30.1330.120">
    <property type="entry name" value="2-methylcitrate dehydratase PrpD"/>
    <property type="match status" value="1"/>
</dbReference>
<dbReference type="GO" id="GO:0016829">
    <property type="term" value="F:lyase activity"/>
    <property type="evidence" value="ECO:0007669"/>
    <property type="project" value="InterPro"/>
</dbReference>
<dbReference type="SUPFAM" id="SSF103378">
    <property type="entry name" value="2-methylcitrate dehydratase PrpD"/>
    <property type="match status" value="1"/>
</dbReference>
<evidence type="ECO:0000256" key="1">
    <source>
        <dbReference type="ARBA" id="ARBA00006174"/>
    </source>
</evidence>
<dbReference type="AlphaFoldDB" id="A0A1I7ESD5"/>
<dbReference type="Proteomes" id="UP000198844">
    <property type="component" value="Unassembled WGS sequence"/>
</dbReference>
<dbReference type="InterPro" id="IPR042183">
    <property type="entry name" value="MmgE/PrpD_sf_1"/>
</dbReference>
<comment type="similarity">
    <text evidence="1">Belongs to the PrpD family.</text>
</comment>
<dbReference type="Pfam" id="PF19305">
    <property type="entry name" value="MmgE_PrpD_C"/>
    <property type="match status" value="1"/>
</dbReference>
<dbReference type="EMBL" id="FPBH01000084">
    <property type="protein sequence ID" value="SFU26835.1"/>
    <property type="molecule type" value="Genomic_DNA"/>
</dbReference>
<accession>A0A1I7ESD5</accession>
<dbReference type="InterPro" id="IPR045336">
    <property type="entry name" value="MmgE_PrpD_N"/>
</dbReference>
<dbReference type="RefSeq" id="WP_093647906.1">
    <property type="nucleotide sequence ID" value="NZ_FPBH01000084.1"/>
</dbReference>
<dbReference type="InterPro" id="IPR042188">
    <property type="entry name" value="MmgE/PrpD_sf_2"/>
</dbReference>
<dbReference type="InterPro" id="IPR005656">
    <property type="entry name" value="MmgE_PrpD"/>
</dbReference>
<evidence type="ECO:0000259" key="2">
    <source>
        <dbReference type="Pfam" id="PF03972"/>
    </source>
</evidence>
<organism evidence="4 5">
    <name type="scientific">Paraburkholderia aspalathi</name>
    <dbReference type="NCBI Taxonomy" id="1324617"/>
    <lineage>
        <taxon>Bacteria</taxon>
        <taxon>Pseudomonadati</taxon>
        <taxon>Pseudomonadota</taxon>
        <taxon>Betaproteobacteria</taxon>
        <taxon>Burkholderiales</taxon>
        <taxon>Burkholderiaceae</taxon>
        <taxon>Paraburkholderia</taxon>
    </lineage>
</organism>
<dbReference type="InterPro" id="IPR045337">
    <property type="entry name" value="MmgE_PrpD_C"/>
</dbReference>